<evidence type="ECO:0000313" key="3">
    <source>
        <dbReference type="Proteomes" id="UP000193804"/>
    </source>
</evidence>
<dbReference type="InterPro" id="IPR001296">
    <property type="entry name" value="Glyco_trans_1"/>
</dbReference>
<dbReference type="RefSeq" id="WP_085515699.1">
    <property type="nucleotide sequence ID" value="NZ_FXAW01000001.1"/>
</dbReference>
<name>A0A1X7IJY6_9BACT</name>
<evidence type="ECO:0000259" key="1">
    <source>
        <dbReference type="Pfam" id="PF00534"/>
    </source>
</evidence>
<dbReference type="SUPFAM" id="SSF53756">
    <property type="entry name" value="UDP-Glycosyltransferase/glycogen phosphorylase"/>
    <property type="match status" value="1"/>
</dbReference>
<dbReference type="STRING" id="1028.SAMN05661096_00715"/>
<dbReference type="EMBL" id="FXAW01000001">
    <property type="protein sequence ID" value="SMG14948.1"/>
    <property type="molecule type" value="Genomic_DNA"/>
</dbReference>
<dbReference type="GO" id="GO:0016757">
    <property type="term" value="F:glycosyltransferase activity"/>
    <property type="evidence" value="ECO:0007669"/>
    <property type="project" value="InterPro"/>
</dbReference>
<gene>
    <name evidence="2" type="ORF">SAMN05661096_00715</name>
</gene>
<reference evidence="3" key="1">
    <citation type="submission" date="2017-04" db="EMBL/GenBank/DDBJ databases">
        <authorList>
            <person name="Varghese N."/>
            <person name="Submissions S."/>
        </authorList>
    </citation>
    <scope>NUCLEOTIDE SEQUENCE [LARGE SCALE GENOMIC DNA]</scope>
    <source>
        <strain evidence="3">DSM 4125</strain>
    </source>
</reference>
<evidence type="ECO:0000313" key="2">
    <source>
        <dbReference type="EMBL" id="SMG14948.1"/>
    </source>
</evidence>
<keyword evidence="2" id="KW-0808">Transferase</keyword>
<dbReference type="CDD" id="cd03801">
    <property type="entry name" value="GT4_PimA-like"/>
    <property type="match status" value="1"/>
</dbReference>
<proteinExistence type="predicted"/>
<dbReference type="PANTHER" id="PTHR45947:SF3">
    <property type="entry name" value="SULFOQUINOVOSYL TRANSFERASE SQD2"/>
    <property type="match status" value="1"/>
</dbReference>
<organism evidence="2 3">
    <name type="scientific">Marivirga sericea</name>
    <dbReference type="NCBI Taxonomy" id="1028"/>
    <lineage>
        <taxon>Bacteria</taxon>
        <taxon>Pseudomonadati</taxon>
        <taxon>Bacteroidota</taxon>
        <taxon>Cytophagia</taxon>
        <taxon>Cytophagales</taxon>
        <taxon>Marivirgaceae</taxon>
        <taxon>Marivirga</taxon>
    </lineage>
</organism>
<dbReference type="Proteomes" id="UP000193804">
    <property type="component" value="Unassembled WGS sequence"/>
</dbReference>
<sequence length="359" mass="41871">MQKIKILHILYSGQGGLGTYFMNFVNSDQKKQFEHFVFFYGIEELDKELEAFCKEQQIPYRYQRKQSKIDLKALGKVLEFRKENQIQYLLLHTFSLSFLTILGLIKNWKVIAFDHTTLAYKTKIEKLFTLVNHLFAQKMIYFYKGHFEQNKRQFPFLRFGKNTHIIPKTVDIHFFKPAHKKLDHPHFTLGITARLIQGKRHDLIIEAIRTLKQKGQIVQLKIAGKGPKEGELKAMVTNYQLDEEIEFVGLLNRNQLLHFYQSLDAYIHASEGETICYSIMEAQACGLPILASDVEGISNYLQEGKEAVLFENTTEHIKKAILKMINDANLVEFGNFARNQAEVLFKKYNNPEMLKNLLI</sequence>
<keyword evidence="3" id="KW-1185">Reference proteome</keyword>
<dbReference type="PANTHER" id="PTHR45947">
    <property type="entry name" value="SULFOQUINOVOSYL TRANSFERASE SQD2"/>
    <property type="match status" value="1"/>
</dbReference>
<feature type="domain" description="Glycosyl transferase family 1" evidence="1">
    <location>
        <begin position="186"/>
        <end position="330"/>
    </location>
</feature>
<accession>A0A1X7IJY6</accession>
<dbReference type="InterPro" id="IPR050194">
    <property type="entry name" value="Glycosyltransferase_grp1"/>
</dbReference>
<dbReference type="Gene3D" id="3.40.50.2000">
    <property type="entry name" value="Glycogen Phosphorylase B"/>
    <property type="match status" value="2"/>
</dbReference>
<dbReference type="OrthoDB" id="9811902at2"/>
<protein>
    <submittedName>
        <fullName evidence="2">Glycosyltransferase involved in cell wall bisynthesis</fullName>
    </submittedName>
</protein>
<dbReference type="AlphaFoldDB" id="A0A1X7IJY6"/>
<dbReference type="Pfam" id="PF00534">
    <property type="entry name" value="Glycos_transf_1"/>
    <property type="match status" value="1"/>
</dbReference>